<name>A0A9P1PXP6_YEREN</name>
<dbReference type="InterPro" id="IPR038146">
    <property type="entry name" value="933W_put_Xis_sf"/>
</dbReference>
<dbReference type="RefSeq" id="WP_050131811.1">
    <property type="nucleotide sequence ID" value="NZ_CP107093.1"/>
</dbReference>
<organism evidence="1 2">
    <name type="scientific">Yersinia enterocolitica</name>
    <dbReference type="NCBI Taxonomy" id="630"/>
    <lineage>
        <taxon>Bacteria</taxon>
        <taxon>Pseudomonadati</taxon>
        <taxon>Pseudomonadota</taxon>
        <taxon>Gammaproteobacteria</taxon>
        <taxon>Enterobacterales</taxon>
        <taxon>Yersiniaceae</taxon>
        <taxon>Yersinia</taxon>
    </lineage>
</organism>
<dbReference type="EMBL" id="CPZF01000009">
    <property type="protein sequence ID" value="CNG11531.1"/>
    <property type="molecule type" value="Genomic_DNA"/>
</dbReference>
<protein>
    <submittedName>
        <fullName evidence="1">Phage excisionase</fullName>
    </submittedName>
</protein>
<reference evidence="1 2" key="1">
    <citation type="submission" date="2015-03" db="EMBL/GenBank/DDBJ databases">
        <authorList>
            <consortium name="Pathogen Informatics"/>
            <person name="Murphy D."/>
        </authorList>
    </citation>
    <scope>NUCLEOTIDE SEQUENCE [LARGE SCALE GENOMIC DNA]</scope>
    <source>
        <strain evidence="1 2">IP27818</strain>
    </source>
</reference>
<proteinExistence type="predicted"/>
<gene>
    <name evidence="1" type="ORF">ERS137939_03277</name>
</gene>
<dbReference type="Proteomes" id="UP000041356">
    <property type="component" value="Unassembled WGS sequence"/>
</dbReference>
<evidence type="ECO:0000313" key="1">
    <source>
        <dbReference type="EMBL" id="CNG11531.1"/>
    </source>
</evidence>
<sequence>MTNVIQIEPNKWVSEDLLITITGLRPGTIKRARENSWLQGREYLLFSPVDDPKPNSECMYNREAIDKWIEQQSKRQPGAAKLKKTA</sequence>
<dbReference type="AlphaFoldDB" id="A0A9P1PXP6"/>
<evidence type="ECO:0000313" key="2">
    <source>
        <dbReference type="Proteomes" id="UP000041356"/>
    </source>
</evidence>
<dbReference type="Pfam" id="PF06806">
    <property type="entry name" value="DUF1233"/>
    <property type="match status" value="1"/>
</dbReference>
<dbReference type="InterPro" id="IPR009634">
    <property type="entry name" value="Put_exci"/>
</dbReference>
<dbReference type="Gene3D" id="1.10.1660.60">
    <property type="entry name" value="Putative excisionased domain DUF1233"/>
    <property type="match status" value="1"/>
</dbReference>
<accession>A0A9P1PXP6</accession>
<comment type="caution">
    <text evidence="1">The sequence shown here is derived from an EMBL/GenBank/DDBJ whole genome shotgun (WGS) entry which is preliminary data.</text>
</comment>